<dbReference type="Gene3D" id="3.90.1300.10">
    <property type="entry name" value="Amidase signature (AS) domain"/>
    <property type="match status" value="1"/>
</dbReference>
<dbReference type="InterPro" id="IPR023631">
    <property type="entry name" value="Amidase_dom"/>
</dbReference>
<dbReference type="InterPro" id="IPR036928">
    <property type="entry name" value="AS_sf"/>
</dbReference>
<dbReference type="InterPro" id="IPR000120">
    <property type="entry name" value="Amidase"/>
</dbReference>
<reference evidence="3 4" key="1">
    <citation type="submission" date="2019-10" db="EMBL/GenBank/DDBJ databases">
        <title>Extracellular Electron Transfer in a Candidatus Methanoperedens spp. Enrichment Culture.</title>
        <authorList>
            <person name="Berger S."/>
            <person name="Rangel Shaw D."/>
            <person name="Berben T."/>
            <person name="In 'T Zandt M."/>
            <person name="Frank J."/>
            <person name="Reimann J."/>
            <person name="Jetten M.S.M."/>
            <person name="Welte C.U."/>
        </authorList>
    </citation>
    <scope>NUCLEOTIDE SEQUENCE [LARGE SCALE GENOMIC DNA]</scope>
    <source>
        <strain evidence="3">SB12</strain>
    </source>
</reference>
<sequence length="491" mass="53279">MASDIQEDGMNEIWKYDGVGQADLLKRGELSPRELLEATIRRIERIEPQIHALTATRFEQALQSVDDQVPGGRLGGVPFLVKDLISYPGMPLTFGSRLFRMNQTDEESPFTARIQEANLRMLGKTTTSEFGLLGSTESLLSGVSRNPWNAARSATGSSGGSAAAVAAGMVPLAHANDGGGSIRIPASACGLFGFKPSSGRIVPTSFYTNDFSDLVVDHVVTRSVRDSAAFLDLFEKKEKGYPPVGFIESPVQSSSDHLVTHSGDSKARPLRIGYYSRSLLGADVPAEIQDILMKTVRLCEELGHDVRPIDPPAVDGRALSDAFFTAAGAAMDGVARFMEGIVGPIGVESMLEPFTLSLIEWYRSLSIEARNLPAELFQRTSLLMQQFAPECDIFLSPVTGIPTPEIGFLAPIIGREELIRRTEVFAGFTPVHNIAGMPAMSVPLFQLPDGMPCGSHFAARRGEEALLLGLAYQLEQAAPWHDRLLAIMERM</sequence>
<dbReference type="GO" id="GO:0003824">
    <property type="term" value="F:catalytic activity"/>
    <property type="evidence" value="ECO:0007669"/>
    <property type="project" value="InterPro"/>
</dbReference>
<comment type="similarity">
    <text evidence="1">Belongs to the amidase family.</text>
</comment>
<evidence type="ECO:0000313" key="4">
    <source>
        <dbReference type="Proteomes" id="UP000460298"/>
    </source>
</evidence>
<proteinExistence type="inferred from homology"/>
<dbReference type="PANTHER" id="PTHR11895">
    <property type="entry name" value="TRANSAMIDASE"/>
    <property type="match status" value="1"/>
</dbReference>
<evidence type="ECO:0000256" key="1">
    <source>
        <dbReference type="ARBA" id="ARBA00009199"/>
    </source>
</evidence>
<dbReference type="Proteomes" id="UP000460298">
    <property type="component" value="Unassembled WGS sequence"/>
</dbReference>
<dbReference type="SUPFAM" id="SSF75304">
    <property type="entry name" value="Amidase signature (AS) enzymes"/>
    <property type="match status" value="1"/>
</dbReference>
<gene>
    <name evidence="3" type="ORF">F9K24_00745</name>
</gene>
<evidence type="ECO:0000259" key="2">
    <source>
        <dbReference type="Pfam" id="PF01425"/>
    </source>
</evidence>
<feature type="domain" description="Amidase" evidence="2">
    <location>
        <begin position="34"/>
        <end position="468"/>
    </location>
</feature>
<organism evidence="3 4">
    <name type="scientific">Leptonema illini</name>
    <dbReference type="NCBI Taxonomy" id="183"/>
    <lineage>
        <taxon>Bacteria</taxon>
        <taxon>Pseudomonadati</taxon>
        <taxon>Spirochaetota</taxon>
        <taxon>Spirochaetia</taxon>
        <taxon>Leptospirales</taxon>
        <taxon>Leptospiraceae</taxon>
        <taxon>Leptonema</taxon>
    </lineage>
</organism>
<dbReference type="PANTHER" id="PTHR11895:SF7">
    <property type="entry name" value="GLUTAMYL-TRNA(GLN) AMIDOTRANSFERASE SUBUNIT A, MITOCHONDRIAL"/>
    <property type="match status" value="1"/>
</dbReference>
<accession>A0A833M0B7</accession>
<comment type="caution">
    <text evidence="3">The sequence shown here is derived from an EMBL/GenBank/DDBJ whole genome shotgun (WGS) entry which is preliminary data.</text>
</comment>
<name>A0A833M0B7_9LEPT</name>
<dbReference type="EMBL" id="WBUI01000001">
    <property type="protein sequence ID" value="KAB2935287.1"/>
    <property type="molecule type" value="Genomic_DNA"/>
</dbReference>
<dbReference type="AlphaFoldDB" id="A0A833M0B7"/>
<dbReference type="Pfam" id="PF01425">
    <property type="entry name" value="Amidase"/>
    <property type="match status" value="1"/>
</dbReference>
<evidence type="ECO:0000313" key="3">
    <source>
        <dbReference type="EMBL" id="KAB2935287.1"/>
    </source>
</evidence>
<protein>
    <submittedName>
        <fullName evidence="3">Amidase</fullName>
    </submittedName>
</protein>